<reference evidence="3" key="3">
    <citation type="submission" date="2015-02" db="UniProtKB">
        <authorList>
            <consortium name="EnsemblProtists"/>
        </authorList>
    </citation>
    <scope>IDENTIFICATION</scope>
    <source>
        <strain evidence="3">DAOM BR144</strain>
    </source>
</reference>
<protein>
    <submittedName>
        <fullName evidence="3">Uncharacterized protein</fullName>
    </submittedName>
</protein>
<dbReference type="EMBL" id="GL376621">
    <property type="status" value="NOT_ANNOTATED_CDS"/>
    <property type="molecule type" value="Genomic_DNA"/>
</dbReference>
<dbReference type="AlphaFoldDB" id="K3X4E4"/>
<evidence type="ECO:0000256" key="1">
    <source>
        <dbReference type="SAM" id="Coils"/>
    </source>
</evidence>
<reference evidence="4" key="1">
    <citation type="journal article" date="2010" name="Genome Biol.">
        <title>Genome sequence of the necrotrophic plant pathogen Pythium ultimum reveals original pathogenicity mechanisms and effector repertoire.</title>
        <authorList>
            <person name="Levesque C.A."/>
            <person name="Brouwer H."/>
            <person name="Cano L."/>
            <person name="Hamilton J.P."/>
            <person name="Holt C."/>
            <person name="Huitema E."/>
            <person name="Raffaele S."/>
            <person name="Robideau G.P."/>
            <person name="Thines M."/>
            <person name="Win J."/>
            <person name="Zerillo M.M."/>
            <person name="Beakes G.W."/>
            <person name="Boore J.L."/>
            <person name="Busam D."/>
            <person name="Dumas B."/>
            <person name="Ferriera S."/>
            <person name="Fuerstenberg S.I."/>
            <person name="Gachon C.M."/>
            <person name="Gaulin E."/>
            <person name="Govers F."/>
            <person name="Grenville-Briggs L."/>
            <person name="Horner N."/>
            <person name="Hostetler J."/>
            <person name="Jiang R.H."/>
            <person name="Johnson J."/>
            <person name="Krajaejun T."/>
            <person name="Lin H."/>
            <person name="Meijer H.J."/>
            <person name="Moore B."/>
            <person name="Morris P."/>
            <person name="Phuntmart V."/>
            <person name="Puiu D."/>
            <person name="Shetty J."/>
            <person name="Stajich J.E."/>
            <person name="Tripathy S."/>
            <person name="Wawra S."/>
            <person name="van West P."/>
            <person name="Whitty B.R."/>
            <person name="Coutinho P.M."/>
            <person name="Henrissat B."/>
            <person name="Martin F."/>
            <person name="Thomas P.D."/>
            <person name="Tyler B.M."/>
            <person name="De Vries R.P."/>
            <person name="Kamoun S."/>
            <person name="Yandell M."/>
            <person name="Tisserat N."/>
            <person name="Buell C.R."/>
        </authorList>
    </citation>
    <scope>NUCLEOTIDE SEQUENCE</scope>
    <source>
        <strain evidence="4">DAOM:BR144</strain>
    </source>
</reference>
<evidence type="ECO:0000256" key="2">
    <source>
        <dbReference type="SAM" id="MobiDB-lite"/>
    </source>
</evidence>
<dbReference type="PROSITE" id="PS50096">
    <property type="entry name" value="IQ"/>
    <property type="match status" value="3"/>
</dbReference>
<dbReference type="Pfam" id="PF00612">
    <property type="entry name" value="IQ"/>
    <property type="match status" value="2"/>
</dbReference>
<feature type="coiled-coil region" evidence="1">
    <location>
        <begin position="615"/>
        <end position="642"/>
    </location>
</feature>
<keyword evidence="4" id="KW-1185">Reference proteome</keyword>
<reference evidence="4" key="2">
    <citation type="submission" date="2010-04" db="EMBL/GenBank/DDBJ databases">
        <authorList>
            <person name="Buell R."/>
            <person name="Hamilton J."/>
            <person name="Hostetler J."/>
        </authorList>
    </citation>
    <scope>NUCLEOTIDE SEQUENCE [LARGE SCALE GENOMIC DNA]</scope>
    <source>
        <strain evidence="4">DAOM:BR144</strain>
    </source>
</reference>
<dbReference type="eggNOG" id="ENOG502QTJN">
    <property type="taxonomic scope" value="Eukaryota"/>
</dbReference>
<dbReference type="SMART" id="SM00015">
    <property type="entry name" value="IQ"/>
    <property type="match status" value="4"/>
</dbReference>
<dbReference type="InParanoid" id="K3X4E4"/>
<dbReference type="Proteomes" id="UP000019132">
    <property type="component" value="Unassembled WGS sequence"/>
</dbReference>
<dbReference type="VEuPathDB" id="FungiDB:PYU1_G012067"/>
<dbReference type="InterPro" id="IPR000048">
    <property type="entry name" value="IQ_motif_EF-hand-BS"/>
</dbReference>
<name>K3X4E4_GLOUD</name>
<accession>K3X4E4</accession>
<dbReference type="EnsemblProtists" id="PYU1_T012093">
    <property type="protein sequence ID" value="PYU1_T012093"/>
    <property type="gene ID" value="PYU1_G012067"/>
</dbReference>
<evidence type="ECO:0000313" key="3">
    <source>
        <dbReference type="EnsemblProtists" id="PYU1_T012093"/>
    </source>
</evidence>
<dbReference type="STRING" id="431595.K3X4E4"/>
<keyword evidence="1" id="KW-0175">Coiled coil</keyword>
<dbReference type="HOGENOM" id="CLU_014134_0_0_1"/>
<proteinExistence type="predicted"/>
<dbReference type="OMA" id="WAQNARD"/>
<sequence length="883" mass="103521">MDPEATRMPSPLASADDANANDVDDLFAYLDELPYAARDHKGHGSHDSDHGDDDVAAAYIDVTIPWDRNLEIVLSNLLDTTQSALKEESPQAPALDHLTGDTDDQNDSSNEDVAVQVTTQTQDNHARAANGTNQEPDHWRVDLHVLLVSTNATLEKFHKHKWSEAFTLHKLLAVPSFHAIRIAGDDRALYECFYRAFSHDMVTKARFVSVLRTICGVNDGVRRKLRREETELCRHLGSMQYTFERAPQKDGGHACVNWRLLLSVLRMFQEPLLPMKEHLKWTFSVFASSGFLERKDADTVDGNHVAQILTHFLRNHAATRFVSERIRHAVELLPSAIGSSTRMSYRRFQALLQQPPLLACFERATPHTSYLDELANPVYRDFAFRHRKREHNICVIKRLRYLHTTRALRHCFFIWTQLARIRKRTRQRMMETCGKLARIKRMWAFFKLKHHAIVSIAAIEIQRTFRGYLGRCAGEEQWKLVQAAIKVQGAFRMRSHFVKFLQDLKKRSQLAIRIQRVYRGRRGRIATRTKLLAYYYSEVAKLQRERDAFRAHVRECMAKRLQRFFHSLVREKRERCALEEAFLRHKFEHEMHENAENAIRATRRYRHDVTKTYDKLREDAEYRKKRKQIDDLEKQKVLQLRRQRQWDAFKQARDDRKAQIKLQCAVAHEQLQREWEARIAERAQKKKLFVSQVLLLEEPGEWKPLQQQLKRSIKEREKALSAKCKASGVAIPKRELEERAQLEIVAEEQENERKAVAEDDWRNAEAAFLNKLDEEEEERVYSPLLENGLLDQMKENAEERVRREKSAIRVQCAFRMFAARKILRQEIRALVVKEFDVKKQTALYRNTFSGEKSLRKPFGLGSEELEFPDQWFFIEDSTIGTFD</sequence>
<organism evidence="3 4">
    <name type="scientific">Globisporangium ultimum (strain ATCC 200006 / CBS 805.95 / DAOM BR144)</name>
    <name type="common">Pythium ultimum</name>
    <dbReference type="NCBI Taxonomy" id="431595"/>
    <lineage>
        <taxon>Eukaryota</taxon>
        <taxon>Sar</taxon>
        <taxon>Stramenopiles</taxon>
        <taxon>Oomycota</taxon>
        <taxon>Peronosporomycetes</taxon>
        <taxon>Pythiales</taxon>
        <taxon>Pythiaceae</taxon>
        <taxon>Globisporangium</taxon>
    </lineage>
</organism>
<feature type="region of interest" description="Disordered" evidence="2">
    <location>
        <begin position="86"/>
        <end position="109"/>
    </location>
</feature>
<evidence type="ECO:0000313" key="4">
    <source>
        <dbReference type="Proteomes" id="UP000019132"/>
    </source>
</evidence>